<sequence length="69" mass="8548">MFIVKIYKEKSDRQLKLFHNSKEAENYVLRKLKGTDKKTIEVFEWDNIALELSYWNHFTRQQESYLLEY</sequence>
<organism evidence="1">
    <name type="scientific">Enterococcus phage PMBT56</name>
    <dbReference type="NCBI Taxonomy" id="3229530"/>
    <lineage>
        <taxon>Viruses</taxon>
        <taxon>Duplodnaviria</taxon>
        <taxon>Heunggongvirae</taxon>
        <taxon>Uroviricota</taxon>
        <taxon>Caudoviricetes</taxon>
        <taxon>Saphexavirus</taxon>
    </lineage>
</organism>
<dbReference type="EMBL" id="PP944851">
    <property type="protein sequence ID" value="XDJ02156.1"/>
    <property type="molecule type" value="Genomic_DNA"/>
</dbReference>
<proteinExistence type="predicted"/>
<reference evidence="1" key="1">
    <citation type="submission" date="2024-06" db="EMBL/GenBank/DDBJ databases">
        <title>This phage originates from the Bacteriophage catalogue of the Bacteriophage Competence Centre, Department of Microbiology und Biotechnology, Max Rubner-Institut, Kiel, Germany.</title>
        <authorList>
            <person name="Sprotte S."/>
            <person name="Brinks E."/>
            <person name="Hille F."/>
        </authorList>
    </citation>
    <scope>NUCLEOTIDE SEQUENCE</scope>
</reference>
<protein>
    <submittedName>
        <fullName evidence="1">Uncharacterized protein</fullName>
    </submittedName>
</protein>
<accession>A0AB39C6F5</accession>
<name>A0AB39C6F5_9CAUD</name>
<evidence type="ECO:0000313" key="1">
    <source>
        <dbReference type="EMBL" id="XDJ02156.1"/>
    </source>
</evidence>